<comment type="catalytic activity">
    <reaction evidence="5">
        <text>an L-alpha-D-Hep-(1-&gt;5)-[alpha-Kdo-(2-&gt;4)]-alpha-Kdo-(2-&gt;6)-lipid A + ADP-L-glycero-beta-D-manno-heptose = an L-alpha-D-Hep-(1-&gt;3)-L-alpha-D-Hep-(1-&gt;5)-[alpha-Kdo-(2-&gt;4)]-alpha-Kdo-(2-&gt;6)-lipid A + ADP + H(+)</text>
        <dbReference type="Rhea" id="RHEA:74071"/>
        <dbReference type="ChEBI" id="CHEBI:15378"/>
        <dbReference type="ChEBI" id="CHEBI:61506"/>
        <dbReference type="ChEBI" id="CHEBI:193068"/>
        <dbReference type="ChEBI" id="CHEBI:193069"/>
        <dbReference type="ChEBI" id="CHEBI:456216"/>
        <dbReference type="EC" id="2.4.99.24"/>
    </reaction>
</comment>
<keyword evidence="7" id="KW-1185">Reference proteome</keyword>
<comment type="similarity">
    <text evidence="3">Belongs to the glycosyltransferase 9 family.</text>
</comment>
<dbReference type="STRING" id="1429043.X474_16510"/>
<dbReference type="PATRIC" id="fig|1429043.3.peg.3500"/>
<evidence type="ECO:0000256" key="4">
    <source>
        <dbReference type="ARBA" id="ARBA00044042"/>
    </source>
</evidence>
<dbReference type="Pfam" id="PF01075">
    <property type="entry name" value="Glyco_transf_9"/>
    <property type="match status" value="1"/>
</dbReference>
<dbReference type="GO" id="GO:0008713">
    <property type="term" value="F:ADP-heptose-lipopolysaccharide heptosyltransferase activity"/>
    <property type="evidence" value="ECO:0007669"/>
    <property type="project" value="UniProtKB-EC"/>
</dbReference>
<evidence type="ECO:0000256" key="5">
    <source>
        <dbReference type="ARBA" id="ARBA00047503"/>
    </source>
</evidence>
<evidence type="ECO:0000256" key="2">
    <source>
        <dbReference type="ARBA" id="ARBA00022679"/>
    </source>
</evidence>
<dbReference type="EC" id="2.4.99.24" evidence="4"/>
<comment type="caution">
    <text evidence="6">The sequence shown here is derived from an EMBL/GenBank/DDBJ whole genome shotgun (WGS) entry which is preliminary data.</text>
</comment>
<dbReference type="NCBIfam" id="TIGR02195">
    <property type="entry name" value="heptsyl_trn_II"/>
    <property type="match status" value="1"/>
</dbReference>
<gene>
    <name evidence="6" type="ORF">X474_16510</name>
</gene>
<dbReference type="RefSeq" id="WP_044349979.1">
    <property type="nucleotide sequence ID" value="NZ_AZAC01000021.1"/>
</dbReference>
<organism evidence="6 7">
    <name type="scientific">Dethiosulfatarculus sandiegensis</name>
    <dbReference type="NCBI Taxonomy" id="1429043"/>
    <lineage>
        <taxon>Bacteria</taxon>
        <taxon>Pseudomonadati</taxon>
        <taxon>Thermodesulfobacteriota</taxon>
        <taxon>Desulfarculia</taxon>
        <taxon>Desulfarculales</taxon>
        <taxon>Desulfarculaceae</taxon>
        <taxon>Dethiosulfatarculus</taxon>
    </lineage>
</organism>
<dbReference type="OrthoDB" id="9760688at2"/>
<dbReference type="Gene3D" id="3.40.50.2000">
    <property type="entry name" value="Glycogen Phosphorylase B"/>
    <property type="match status" value="2"/>
</dbReference>
<accession>A0A0D2JTV6</accession>
<dbReference type="InParanoid" id="A0A0D2JTV6"/>
<dbReference type="AlphaFoldDB" id="A0A0D2JTV6"/>
<dbReference type="PANTHER" id="PTHR30160">
    <property type="entry name" value="TETRAACYLDISACCHARIDE 4'-KINASE-RELATED"/>
    <property type="match status" value="1"/>
</dbReference>
<evidence type="ECO:0000256" key="3">
    <source>
        <dbReference type="ARBA" id="ARBA00043995"/>
    </source>
</evidence>
<dbReference type="InterPro" id="IPR011910">
    <property type="entry name" value="RfaF"/>
</dbReference>
<sequence>MKRILIVKLSALGDVVQSLPVAMAIKKHWPDSRLDWLVESPSVGLVQGHPAVDRVLISPRYLVGKGKNGYIQVVSSFLRRLRRDRYDYVLDLQGLLKSAIFVSLARAEVKVGFSGGKEPLAARALNHRLPPYDPDRPALERYLDTLEPLHVPRPQKVEFGLAPQEADLARVRDLIGHVNGPLVVLHPVAKWESKLWPEEHWAELAKILSQKGLRLITTGSAADRQVTSKIAEMADLGSGLVDLAGDTDLKHLAALMTLANTVVTTDTGVMHLAGAVGAKVTALFGPTAPWRTGPHGKGHKIMRLGLDCSPCFRRECPDPECMTGLTPDMVAKAALDLVSENTAENGPPVEHI</sequence>
<dbReference type="InterPro" id="IPR051199">
    <property type="entry name" value="LPS_LOS_Heptosyltrfase"/>
</dbReference>
<evidence type="ECO:0000313" key="7">
    <source>
        <dbReference type="Proteomes" id="UP000032233"/>
    </source>
</evidence>
<dbReference type="CDD" id="cd03789">
    <property type="entry name" value="GT9_LPS_heptosyltransferase"/>
    <property type="match status" value="1"/>
</dbReference>
<dbReference type="SUPFAM" id="SSF53756">
    <property type="entry name" value="UDP-Glycosyltransferase/glycogen phosphorylase"/>
    <property type="match status" value="1"/>
</dbReference>
<dbReference type="InterPro" id="IPR002201">
    <property type="entry name" value="Glyco_trans_9"/>
</dbReference>
<keyword evidence="2" id="KW-0808">Transferase</keyword>
<name>A0A0D2JTV6_9BACT</name>
<dbReference type="GO" id="GO:0009244">
    <property type="term" value="P:lipopolysaccharide core region biosynthetic process"/>
    <property type="evidence" value="ECO:0007669"/>
    <property type="project" value="TreeGrafter"/>
</dbReference>
<proteinExistence type="inferred from homology"/>
<evidence type="ECO:0000313" key="6">
    <source>
        <dbReference type="EMBL" id="KIX12925.1"/>
    </source>
</evidence>
<dbReference type="Proteomes" id="UP000032233">
    <property type="component" value="Unassembled WGS sequence"/>
</dbReference>
<keyword evidence="1" id="KW-0328">Glycosyltransferase</keyword>
<reference evidence="6 7" key="1">
    <citation type="submission" date="2013-11" db="EMBL/GenBank/DDBJ databases">
        <title>Metagenomic analysis of a methanogenic consortium involved in long chain n-alkane degradation.</title>
        <authorList>
            <person name="Davidova I.A."/>
            <person name="Callaghan A.V."/>
            <person name="Wawrik B."/>
            <person name="Pruitt S."/>
            <person name="Marks C."/>
            <person name="Duncan K.E."/>
            <person name="Suflita J.M."/>
        </authorList>
    </citation>
    <scope>NUCLEOTIDE SEQUENCE [LARGE SCALE GENOMIC DNA]</scope>
    <source>
        <strain evidence="6 7">SPR</strain>
    </source>
</reference>
<dbReference type="PANTHER" id="PTHR30160:SF1">
    <property type="entry name" value="LIPOPOLYSACCHARIDE 1,2-N-ACETYLGLUCOSAMINETRANSFERASE-RELATED"/>
    <property type="match status" value="1"/>
</dbReference>
<dbReference type="FunCoup" id="A0A0D2JTV6">
    <property type="interactions" value="218"/>
</dbReference>
<dbReference type="EMBL" id="AZAC01000021">
    <property type="protein sequence ID" value="KIX12925.1"/>
    <property type="molecule type" value="Genomic_DNA"/>
</dbReference>
<dbReference type="GO" id="GO:0005829">
    <property type="term" value="C:cytosol"/>
    <property type="evidence" value="ECO:0007669"/>
    <property type="project" value="TreeGrafter"/>
</dbReference>
<protein>
    <recommendedName>
        <fullName evidence="4">lipopolysaccharide heptosyltransferase II</fullName>
        <ecNumber evidence="4">2.4.99.24</ecNumber>
    </recommendedName>
</protein>
<evidence type="ECO:0000256" key="1">
    <source>
        <dbReference type="ARBA" id="ARBA00022676"/>
    </source>
</evidence>